<feature type="chain" id="PRO_5021932730" evidence="2">
    <location>
        <begin position="22"/>
        <end position="256"/>
    </location>
</feature>
<keyword evidence="1 2" id="KW-0732">Signal</keyword>
<dbReference type="Gene3D" id="2.50.20.10">
    <property type="entry name" value="Lipoprotein localisation LolA/LolB/LppX"/>
    <property type="match status" value="1"/>
</dbReference>
<keyword evidence="4" id="KW-1185">Reference proteome</keyword>
<dbReference type="PANTHER" id="PTHR35869:SF1">
    <property type="entry name" value="OUTER-MEMBRANE LIPOPROTEIN CARRIER PROTEIN"/>
    <property type="match status" value="1"/>
</dbReference>
<dbReference type="CDD" id="cd16325">
    <property type="entry name" value="LolA"/>
    <property type="match status" value="1"/>
</dbReference>
<dbReference type="Pfam" id="PF03548">
    <property type="entry name" value="LolA"/>
    <property type="match status" value="1"/>
</dbReference>
<dbReference type="SUPFAM" id="SSF89392">
    <property type="entry name" value="Prokaryotic lipoproteins and lipoprotein localization factors"/>
    <property type="match status" value="1"/>
</dbReference>
<protein>
    <submittedName>
        <fullName evidence="3">Outer membrane lipoprotein carrier protein LolA</fullName>
    </submittedName>
</protein>
<reference evidence="3 4" key="1">
    <citation type="submission" date="2019-07" db="EMBL/GenBank/DDBJ databases">
        <title>Insights of Desulfuromonas acetexigens electromicrobiology.</title>
        <authorList>
            <person name="Katuri K."/>
            <person name="Sapireddy V."/>
            <person name="Shaw D.R."/>
            <person name="Saikaly P."/>
        </authorList>
    </citation>
    <scope>NUCLEOTIDE SEQUENCE [LARGE SCALE GENOMIC DNA]</scope>
    <source>
        <strain evidence="3 4">2873</strain>
    </source>
</reference>
<sequence length="256" mass="28553">MKHLLLTALLCWLATAGAAWAEETRIGMSDVIRAVEEPFQANAPKDLAIRDFEADFFQESRIVSLDRVQNGRGRVLVKFDHNRGDRVPKALFRWDYDQPTTQEIVSDGETVWVYLPDNNQVIQSEIELAAQSRPDDPVTFLTGLGNLSRDFQIGWAEPNRDLDGNFILELSPRRASPMIQRLLLVVNREAVAPSGRPASFGDIFPLLSSTVFDPSGNSTIIEFSAPRVNRGIPDSTFRFILPAGVEVIRPSNEGGF</sequence>
<comment type="caution">
    <text evidence="3">The sequence shown here is derived from an EMBL/GenBank/DDBJ whole genome shotgun (WGS) entry which is preliminary data.</text>
</comment>
<evidence type="ECO:0000256" key="1">
    <source>
        <dbReference type="ARBA" id="ARBA00022729"/>
    </source>
</evidence>
<dbReference type="PANTHER" id="PTHR35869">
    <property type="entry name" value="OUTER-MEMBRANE LIPOPROTEIN CARRIER PROTEIN"/>
    <property type="match status" value="1"/>
</dbReference>
<dbReference type="AlphaFoldDB" id="A0A550JEY5"/>
<proteinExistence type="predicted"/>
<dbReference type="InterPro" id="IPR004564">
    <property type="entry name" value="OM_lipoprot_carrier_LolA-like"/>
</dbReference>
<name>A0A550JEY5_9BACT</name>
<evidence type="ECO:0000313" key="3">
    <source>
        <dbReference type="EMBL" id="TRO81761.1"/>
    </source>
</evidence>
<dbReference type="InterPro" id="IPR029046">
    <property type="entry name" value="LolA/LolB/LppX"/>
</dbReference>
<evidence type="ECO:0000256" key="2">
    <source>
        <dbReference type="SAM" id="SignalP"/>
    </source>
</evidence>
<organism evidence="3 4">
    <name type="scientific">Trichloromonas acetexigens</name>
    <dbReference type="NCBI Taxonomy" id="38815"/>
    <lineage>
        <taxon>Bacteria</taxon>
        <taxon>Pseudomonadati</taxon>
        <taxon>Thermodesulfobacteriota</taxon>
        <taxon>Desulfuromonadia</taxon>
        <taxon>Desulfuromonadales</taxon>
        <taxon>Trichloromonadaceae</taxon>
        <taxon>Trichloromonas</taxon>
    </lineage>
</organism>
<dbReference type="Proteomes" id="UP000317155">
    <property type="component" value="Unassembled WGS sequence"/>
</dbReference>
<accession>A0A550JEY5</accession>
<gene>
    <name evidence="3" type="ORF">FL622_08115</name>
</gene>
<keyword evidence="3" id="KW-0449">Lipoprotein</keyword>
<dbReference type="RefSeq" id="WP_092057588.1">
    <property type="nucleotide sequence ID" value="NZ_FOJJ01000037.1"/>
</dbReference>
<dbReference type="EMBL" id="VJVV01000005">
    <property type="protein sequence ID" value="TRO81761.1"/>
    <property type="molecule type" value="Genomic_DNA"/>
</dbReference>
<dbReference type="OrthoDB" id="9785727at2"/>
<evidence type="ECO:0000313" key="4">
    <source>
        <dbReference type="Proteomes" id="UP000317155"/>
    </source>
</evidence>
<feature type="signal peptide" evidence="2">
    <location>
        <begin position="1"/>
        <end position="21"/>
    </location>
</feature>